<feature type="compositionally biased region" description="Polar residues" evidence="3">
    <location>
        <begin position="406"/>
        <end position="420"/>
    </location>
</feature>
<keyword evidence="1" id="KW-0813">Transport</keyword>
<feature type="compositionally biased region" description="Basic and acidic residues" evidence="3">
    <location>
        <begin position="448"/>
        <end position="461"/>
    </location>
</feature>
<reference evidence="4" key="1">
    <citation type="submission" date="2023-03" db="EMBL/GenBank/DDBJ databases">
        <title>Chromosome-scale reference genome and RAD-based genetic map of yellow starthistle (Centaurea solstitialis) reveal putative structural variation and QTLs associated with invader traits.</title>
        <authorList>
            <person name="Reatini B."/>
            <person name="Cang F.A."/>
            <person name="Jiang Q."/>
            <person name="Mckibben M.T.W."/>
            <person name="Barker M.S."/>
            <person name="Rieseberg L.H."/>
            <person name="Dlugosch K.M."/>
        </authorList>
    </citation>
    <scope>NUCLEOTIDE SEQUENCE</scope>
    <source>
        <strain evidence="4">CAN-66</strain>
        <tissue evidence="4">Leaf</tissue>
    </source>
</reference>
<feature type="region of interest" description="Disordered" evidence="3">
    <location>
        <begin position="445"/>
        <end position="522"/>
    </location>
</feature>
<dbReference type="AlphaFoldDB" id="A0AA38WAY5"/>
<feature type="compositionally biased region" description="Polar residues" evidence="3">
    <location>
        <begin position="196"/>
        <end position="209"/>
    </location>
</feature>
<dbReference type="InterPro" id="IPR007930">
    <property type="entry name" value="DUF724"/>
</dbReference>
<feature type="compositionally biased region" description="Basic and acidic residues" evidence="3">
    <location>
        <begin position="348"/>
        <end position="362"/>
    </location>
</feature>
<feature type="region of interest" description="Disordered" evidence="3">
    <location>
        <begin position="402"/>
        <end position="431"/>
    </location>
</feature>
<feature type="compositionally biased region" description="Basic and acidic residues" evidence="3">
    <location>
        <begin position="496"/>
        <end position="510"/>
    </location>
</feature>
<evidence type="ECO:0000313" key="5">
    <source>
        <dbReference type="Proteomes" id="UP001172457"/>
    </source>
</evidence>
<protein>
    <submittedName>
        <fullName evidence="4">Uncharacterized protein</fullName>
    </submittedName>
</protein>
<evidence type="ECO:0000256" key="1">
    <source>
        <dbReference type="ARBA" id="ARBA00022448"/>
    </source>
</evidence>
<dbReference type="EMBL" id="JARYMX010000004">
    <property type="protein sequence ID" value="KAJ9553712.1"/>
    <property type="molecule type" value="Genomic_DNA"/>
</dbReference>
<dbReference type="Pfam" id="PF05266">
    <property type="entry name" value="DUF724"/>
    <property type="match status" value="1"/>
</dbReference>
<gene>
    <name evidence="4" type="ORF">OSB04_017757</name>
</gene>
<evidence type="ECO:0000256" key="2">
    <source>
        <dbReference type="ARBA" id="ARBA00022604"/>
    </source>
</evidence>
<organism evidence="4 5">
    <name type="scientific">Centaurea solstitialis</name>
    <name type="common">yellow star-thistle</name>
    <dbReference type="NCBI Taxonomy" id="347529"/>
    <lineage>
        <taxon>Eukaryota</taxon>
        <taxon>Viridiplantae</taxon>
        <taxon>Streptophyta</taxon>
        <taxon>Embryophyta</taxon>
        <taxon>Tracheophyta</taxon>
        <taxon>Spermatophyta</taxon>
        <taxon>Magnoliopsida</taxon>
        <taxon>eudicotyledons</taxon>
        <taxon>Gunneridae</taxon>
        <taxon>Pentapetalae</taxon>
        <taxon>asterids</taxon>
        <taxon>campanulids</taxon>
        <taxon>Asterales</taxon>
        <taxon>Asteraceae</taxon>
        <taxon>Carduoideae</taxon>
        <taxon>Cardueae</taxon>
        <taxon>Centaureinae</taxon>
        <taxon>Centaurea</taxon>
    </lineage>
</organism>
<comment type="caution">
    <text evidence="4">The sequence shown here is derived from an EMBL/GenBank/DDBJ whole genome shotgun (WGS) entry which is preliminary data.</text>
</comment>
<keyword evidence="2" id="KW-0341">Growth regulation</keyword>
<accession>A0AA38WAY5</accession>
<evidence type="ECO:0000313" key="4">
    <source>
        <dbReference type="EMBL" id="KAJ9553712.1"/>
    </source>
</evidence>
<name>A0AA38WAY5_9ASTR</name>
<feature type="region of interest" description="Disordered" evidence="3">
    <location>
        <begin position="261"/>
        <end position="291"/>
    </location>
</feature>
<feature type="region of interest" description="Disordered" evidence="3">
    <location>
        <begin position="194"/>
        <end position="213"/>
    </location>
</feature>
<keyword evidence="5" id="KW-1185">Reference proteome</keyword>
<feature type="region of interest" description="Disordered" evidence="3">
    <location>
        <begin position="321"/>
        <end position="387"/>
    </location>
</feature>
<dbReference type="Proteomes" id="UP001172457">
    <property type="component" value="Chromosome 4"/>
</dbReference>
<feature type="compositionally biased region" description="Basic residues" evidence="3">
    <location>
        <begin position="263"/>
        <end position="272"/>
    </location>
</feature>
<proteinExistence type="predicted"/>
<feature type="compositionally biased region" description="Basic residues" evidence="3">
    <location>
        <begin position="462"/>
        <end position="482"/>
    </location>
</feature>
<evidence type="ECO:0000256" key="3">
    <source>
        <dbReference type="SAM" id="MobiDB-lite"/>
    </source>
</evidence>
<sequence>MISRTKRLMLALCDRLPDKGEKFKANLRRLEDEVQRRKKKQLNVRVKLIVESWKSSGIGNMIGVFTWSNRKERRKRRGKHKIIKSDPRKHHFCAGSVRTWSDSWSDFGQSLADLKPGQILVRSQSAMLSQFLVRARSDLKLVRSRSDLSQQCCLSYWGDADGRTTGSLIDRHIEQTTPSIGKQSTVATSILKRPKQTTLDDNDNNSLPSKTLKDGILSDGSSLSIMARCKESNSPLVGQSEGFDSEASAINEQAFGKTENLSHGKKVCSKRGKGTDLKTPTMNSSRKKGRLAAEHRSLKALGEGLQRNVTTISGEKKLQQLSPEGIPNVAEGETKQSSIPLAPLTVGNKERKKGDAETDAPKRGRPPKLQAISPKTSVAVDNQDRGVGPSAVSVVEVAQTKVAGSPTRSGTEVLEENQSPVKEKLGFDGENNAIKQNTSTVMEILPTSKDKLRNENSGQDRHVKRGRKKYSSVKGKRGKRRTISVNMESPAQDCQDASKEKAEGWLEKNSARNPEASVGKSVDMMSDDQPLSRWFGGMQSPITEGSLEQSSKASERGLENVTCENAENLPFVRSTPLWETLESMEAFIKLPQKPHFRPLLEGVKESAREGLAIGSMVTFSSVVEKTCGLRFDDERSRIEDCLETLVELERHGFEVEVIRDRLTRLLLIKDKEEELEDRWKGVEEKKRSLSCKRREWMKRLVKSIKR</sequence>